<dbReference type="NCBIfam" id="TIGR00125">
    <property type="entry name" value="cyt_tran_rel"/>
    <property type="match status" value="1"/>
</dbReference>
<organism evidence="13 14">
    <name type="scientific">Flammeovirga pacifica</name>
    <dbReference type="NCBI Taxonomy" id="915059"/>
    <lineage>
        <taxon>Bacteria</taxon>
        <taxon>Pseudomonadati</taxon>
        <taxon>Bacteroidota</taxon>
        <taxon>Cytophagia</taxon>
        <taxon>Cytophagales</taxon>
        <taxon>Flammeovirgaceae</taxon>
        <taxon>Flammeovirga</taxon>
    </lineage>
</organism>
<keyword evidence="8 11" id="KW-0067">ATP-binding</keyword>
<comment type="caution">
    <text evidence="13">The sequence shown here is derived from an EMBL/GenBank/DDBJ whole genome shotgun (WGS) entry which is preliminary data.</text>
</comment>
<dbReference type="Proteomes" id="UP000179797">
    <property type="component" value="Unassembled WGS sequence"/>
</dbReference>
<evidence type="ECO:0000256" key="10">
    <source>
        <dbReference type="ARBA" id="ARBA00048721"/>
    </source>
</evidence>
<dbReference type="NCBIfam" id="TIGR00482">
    <property type="entry name" value="nicotinate (nicotinamide) nucleotide adenylyltransferase"/>
    <property type="match status" value="1"/>
</dbReference>
<proteinExistence type="inferred from homology"/>
<evidence type="ECO:0000256" key="9">
    <source>
        <dbReference type="ARBA" id="ARBA00023027"/>
    </source>
</evidence>
<dbReference type="InterPro" id="IPR014729">
    <property type="entry name" value="Rossmann-like_a/b/a_fold"/>
</dbReference>
<evidence type="ECO:0000256" key="11">
    <source>
        <dbReference type="HAMAP-Rule" id="MF_00244"/>
    </source>
</evidence>
<comment type="catalytic activity">
    <reaction evidence="10 11">
        <text>nicotinate beta-D-ribonucleotide + ATP + H(+) = deamido-NAD(+) + diphosphate</text>
        <dbReference type="Rhea" id="RHEA:22860"/>
        <dbReference type="ChEBI" id="CHEBI:15378"/>
        <dbReference type="ChEBI" id="CHEBI:30616"/>
        <dbReference type="ChEBI" id="CHEBI:33019"/>
        <dbReference type="ChEBI" id="CHEBI:57502"/>
        <dbReference type="ChEBI" id="CHEBI:58437"/>
        <dbReference type="EC" id="2.7.7.18"/>
    </reaction>
</comment>
<comment type="function">
    <text evidence="1 11">Catalyzes the reversible adenylation of nicotinate mononucleotide (NaMN) to nicotinic acid adenine dinucleotide (NaAD).</text>
</comment>
<dbReference type="EMBL" id="JRYR02000001">
    <property type="protein sequence ID" value="OHX67345.1"/>
    <property type="molecule type" value="Genomic_DNA"/>
</dbReference>
<evidence type="ECO:0000256" key="2">
    <source>
        <dbReference type="ARBA" id="ARBA00005019"/>
    </source>
</evidence>
<dbReference type="AlphaFoldDB" id="A0A1S1Z2L3"/>
<keyword evidence="6 11" id="KW-0548">Nucleotidyltransferase</keyword>
<gene>
    <name evidence="11" type="primary">nadD</name>
    <name evidence="13" type="ORF">NH26_13835</name>
</gene>
<dbReference type="SUPFAM" id="SSF52374">
    <property type="entry name" value="Nucleotidylyl transferase"/>
    <property type="match status" value="1"/>
</dbReference>
<keyword evidence="5 11" id="KW-0808">Transferase</keyword>
<dbReference type="HAMAP" id="MF_00244">
    <property type="entry name" value="NaMN_adenylyltr"/>
    <property type="match status" value="1"/>
</dbReference>
<comment type="similarity">
    <text evidence="3 11">Belongs to the NadD family.</text>
</comment>
<dbReference type="GO" id="GO:0009435">
    <property type="term" value="P:NAD+ biosynthetic process"/>
    <property type="evidence" value="ECO:0007669"/>
    <property type="project" value="UniProtKB-UniRule"/>
</dbReference>
<keyword evidence="14" id="KW-1185">Reference proteome</keyword>
<accession>A0A1S1Z2L3</accession>
<evidence type="ECO:0000256" key="1">
    <source>
        <dbReference type="ARBA" id="ARBA00002324"/>
    </source>
</evidence>
<comment type="pathway">
    <text evidence="2 11">Cofactor biosynthesis; NAD(+) biosynthesis; deamido-NAD(+) from nicotinate D-ribonucleotide: step 1/1.</text>
</comment>
<reference evidence="13 14" key="1">
    <citation type="journal article" date="2012" name="Int. J. Syst. Evol. Microbiol.">
        <title>Flammeovirga pacifica sp. nov., isolated from deep-sea sediment.</title>
        <authorList>
            <person name="Xu H."/>
            <person name="Fu Y."/>
            <person name="Yang N."/>
            <person name="Ding Z."/>
            <person name="Lai Q."/>
            <person name="Zeng R."/>
        </authorList>
    </citation>
    <scope>NUCLEOTIDE SEQUENCE [LARGE SCALE GENOMIC DNA]</scope>
    <source>
        <strain evidence="14">DSM 24597 / LMG 26175 / WPAGA1</strain>
    </source>
</reference>
<dbReference type="STRING" id="915059.NH26_13835"/>
<dbReference type="OrthoDB" id="5295945at2"/>
<evidence type="ECO:0000256" key="3">
    <source>
        <dbReference type="ARBA" id="ARBA00009014"/>
    </source>
</evidence>
<keyword evidence="7 11" id="KW-0547">Nucleotide-binding</keyword>
<dbReference type="Gene3D" id="3.40.50.620">
    <property type="entry name" value="HUPs"/>
    <property type="match status" value="1"/>
</dbReference>
<evidence type="ECO:0000256" key="6">
    <source>
        <dbReference type="ARBA" id="ARBA00022695"/>
    </source>
</evidence>
<protein>
    <recommendedName>
        <fullName evidence="11">Probable nicotinate-nucleotide adenylyltransferase</fullName>
        <ecNumber evidence="11">2.7.7.18</ecNumber>
    </recommendedName>
    <alternativeName>
        <fullName evidence="11">Deamido-NAD(+) diphosphorylase</fullName>
    </alternativeName>
    <alternativeName>
        <fullName evidence="11">Deamido-NAD(+) pyrophosphorylase</fullName>
    </alternativeName>
    <alternativeName>
        <fullName evidence="11">Nicotinate mononucleotide adenylyltransferase</fullName>
        <shortName evidence="11">NaMN adenylyltransferase</shortName>
    </alternativeName>
</protein>
<evidence type="ECO:0000256" key="5">
    <source>
        <dbReference type="ARBA" id="ARBA00022679"/>
    </source>
</evidence>
<dbReference type="UniPathway" id="UPA00253">
    <property type="reaction ID" value="UER00332"/>
</dbReference>
<dbReference type="GO" id="GO:0005524">
    <property type="term" value="F:ATP binding"/>
    <property type="evidence" value="ECO:0007669"/>
    <property type="project" value="UniProtKB-KW"/>
</dbReference>
<dbReference type="PANTHER" id="PTHR39321">
    <property type="entry name" value="NICOTINATE-NUCLEOTIDE ADENYLYLTRANSFERASE-RELATED"/>
    <property type="match status" value="1"/>
</dbReference>
<feature type="domain" description="Cytidyltransferase-like" evidence="12">
    <location>
        <begin position="6"/>
        <end position="164"/>
    </location>
</feature>
<sequence length="192" mass="22325">MRKTGLFFGSFNPIHIGHLILANAMVQSGEVDEVWFVVSPHNPFKKKSTLLHEFDRLDMVHAAINKNYNFKATDIEFRMPKPSYTVDTLVYLSEKHPQHEFKVIVGEDNLAGFHKWKNHHIILEDYGLLVYPRPHAKPSDLKNHEHVKMIEAPMVDISATYIRKSIQAKKDIRYMVPEGVRELIQSKGFYKD</sequence>
<dbReference type="EC" id="2.7.7.18" evidence="11"/>
<dbReference type="PANTHER" id="PTHR39321:SF3">
    <property type="entry name" value="PHOSPHOPANTETHEINE ADENYLYLTRANSFERASE"/>
    <property type="match status" value="1"/>
</dbReference>
<evidence type="ECO:0000313" key="13">
    <source>
        <dbReference type="EMBL" id="OHX67345.1"/>
    </source>
</evidence>
<evidence type="ECO:0000313" key="14">
    <source>
        <dbReference type="Proteomes" id="UP000179797"/>
    </source>
</evidence>
<dbReference type="InterPro" id="IPR005248">
    <property type="entry name" value="NadD/NMNAT"/>
</dbReference>
<evidence type="ECO:0000256" key="4">
    <source>
        <dbReference type="ARBA" id="ARBA00022642"/>
    </source>
</evidence>
<evidence type="ECO:0000256" key="7">
    <source>
        <dbReference type="ARBA" id="ARBA00022741"/>
    </source>
</evidence>
<dbReference type="CDD" id="cd02165">
    <property type="entry name" value="NMNAT"/>
    <property type="match status" value="1"/>
</dbReference>
<name>A0A1S1Z2L3_FLAPC</name>
<keyword evidence="4 11" id="KW-0662">Pyridine nucleotide biosynthesis</keyword>
<evidence type="ECO:0000259" key="12">
    <source>
        <dbReference type="Pfam" id="PF01467"/>
    </source>
</evidence>
<dbReference type="RefSeq" id="WP_044229728.1">
    <property type="nucleotide sequence ID" value="NZ_JRYR02000001.1"/>
</dbReference>
<dbReference type="GO" id="GO:0004515">
    <property type="term" value="F:nicotinate-nucleotide adenylyltransferase activity"/>
    <property type="evidence" value="ECO:0007669"/>
    <property type="project" value="UniProtKB-UniRule"/>
</dbReference>
<dbReference type="InterPro" id="IPR004821">
    <property type="entry name" value="Cyt_trans-like"/>
</dbReference>
<dbReference type="Pfam" id="PF01467">
    <property type="entry name" value="CTP_transf_like"/>
    <property type="match status" value="1"/>
</dbReference>
<evidence type="ECO:0000256" key="8">
    <source>
        <dbReference type="ARBA" id="ARBA00022840"/>
    </source>
</evidence>
<keyword evidence="9 11" id="KW-0520">NAD</keyword>